<name>A0A6J5KKR8_9CAUD</name>
<evidence type="ECO:0000313" key="1">
    <source>
        <dbReference type="EMBL" id="CAB4122301.1"/>
    </source>
</evidence>
<organism evidence="1">
    <name type="scientific">uncultured Caudovirales phage</name>
    <dbReference type="NCBI Taxonomy" id="2100421"/>
    <lineage>
        <taxon>Viruses</taxon>
        <taxon>Duplodnaviria</taxon>
        <taxon>Heunggongvirae</taxon>
        <taxon>Uroviricota</taxon>
        <taxon>Caudoviricetes</taxon>
        <taxon>Peduoviridae</taxon>
        <taxon>Maltschvirus</taxon>
        <taxon>Maltschvirus maltsch</taxon>
    </lineage>
</organism>
<dbReference type="EMBL" id="LR796159">
    <property type="protein sequence ID" value="CAB4122301.1"/>
    <property type="molecule type" value="Genomic_DNA"/>
</dbReference>
<proteinExistence type="predicted"/>
<protein>
    <submittedName>
        <fullName evidence="1">Uncharacterized protein</fullName>
    </submittedName>
</protein>
<accession>A0A6J5KKR8</accession>
<sequence length="83" mass="9054">MTYSKSFTINTTPVLIVPALPQYQEVNLHATAGVFLGESASVSSSTGYLLDKDLNFQFRLEPNQAYYAVASVSSTLYVLATEL</sequence>
<gene>
    <name evidence="1" type="ORF">UFOVP30_2</name>
</gene>
<reference evidence="1" key="1">
    <citation type="submission" date="2020-04" db="EMBL/GenBank/DDBJ databases">
        <authorList>
            <person name="Chiriac C."/>
            <person name="Salcher M."/>
            <person name="Ghai R."/>
            <person name="Kavagutti S V."/>
        </authorList>
    </citation>
    <scope>NUCLEOTIDE SEQUENCE</scope>
</reference>